<accession>A0AA39NQD2</accession>
<name>A0AA39NQD2_ARMTA</name>
<dbReference type="AlphaFoldDB" id="A0AA39NQD2"/>
<dbReference type="GeneID" id="85359829"/>
<evidence type="ECO:0000313" key="2">
    <source>
        <dbReference type="EMBL" id="KAK0469760.1"/>
    </source>
</evidence>
<feature type="compositionally biased region" description="Basic residues" evidence="1">
    <location>
        <begin position="1"/>
        <end position="11"/>
    </location>
</feature>
<organism evidence="2 3">
    <name type="scientific">Armillaria tabescens</name>
    <name type="common">Ringless honey mushroom</name>
    <name type="synonym">Agaricus tabescens</name>
    <dbReference type="NCBI Taxonomy" id="1929756"/>
    <lineage>
        <taxon>Eukaryota</taxon>
        <taxon>Fungi</taxon>
        <taxon>Dikarya</taxon>
        <taxon>Basidiomycota</taxon>
        <taxon>Agaricomycotina</taxon>
        <taxon>Agaricomycetes</taxon>
        <taxon>Agaricomycetidae</taxon>
        <taxon>Agaricales</taxon>
        <taxon>Marasmiineae</taxon>
        <taxon>Physalacriaceae</taxon>
        <taxon>Desarmillaria</taxon>
    </lineage>
</organism>
<dbReference type="Proteomes" id="UP001175211">
    <property type="component" value="Unassembled WGS sequence"/>
</dbReference>
<dbReference type="EMBL" id="JAUEPS010000001">
    <property type="protein sequence ID" value="KAK0469760.1"/>
    <property type="molecule type" value="Genomic_DNA"/>
</dbReference>
<protein>
    <submittedName>
        <fullName evidence="2">Uncharacterized protein</fullName>
    </submittedName>
</protein>
<comment type="caution">
    <text evidence="2">The sequence shown here is derived from an EMBL/GenBank/DDBJ whole genome shotgun (WGS) entry which is preliminary data.</text>
</comment>
<feature type="region of interest" description="Disordered" evidence="1">
    <location>
        <begin position="1"/>
        <end position="29"/>
    </location>
</feature>
<evidence type="ECO:0000313" key="3">
    <source>
        <dbReference type="Proteomes" id="UP001175211"/>
    </source>
</evidence>
<gene>
    <name evidence="2" type="ORF">EV420DRAFT_1634180</name>
</gene>
<keyword evidence="3" id="KW-1185">Reference proteome</keyword>
<evidence type="ECO:0000256" key="1">
    <source>
        <dbReference type="SAM" id="MobiDB-lite"/>
    </source>
</evidence>
<dbReference type="RefSeq" id="XP_060339553.1">
    <property type="nucleotide sequence ID" value="XM_060476281.1"/>
</dbReference>
<proteinExistence type="predicted"/>
<sequence length="181" mass="20657">MGSVPRPKHTWRPQVHVSPPASHHPRSPSIDREYIERAEAPVYIKVYSPTTECWEKFSVDCLKASDPFDRDIIKSLLACRMDSPGKHPPPWVNRTDGSSQIAHMWYSSDLNIQPYFRERSVLVTGVPTDRRNWGWNACTAWELGDLDTEIPVHEPVRRVTDATPDSVLPTVEISSTLRMVL</sequence>
<reference evidence="2" key="1">
    <citation type="submission" date="2023-06" db="EMBL/GenBank/DDBJ databases">
        <authorList>
            <consortium name="Lawrence Berkeley National Laboratory"/>
            <person name="Ahrendt S."/>
            <person name="Sahu N."/>
            <person name="Indic B."/>
            <person name="Wong-Bajracharya J."/>
            <person name="Merenyi Z."/>
            <person name="Ke H.-M."/>
            <person name="Monk M."/>
            <person name="Kocsube S."/>
            <person name="Drula E."/>
            <person name="Lipzen A."/>
            <person name="Balint B."/>
            <person name="Henrissat B."/>
            <person name="Andreopoulos B."/>
            <person name="Martin F.M."/>
            <person name="Harder C.B."/>
            <person name="Rigling D."/>
            <person name="Ford K.L."/>
            <person name="Foster G.D."/>
            <person name="Pangilinan J."/>
            <person name="Papanicolaou A."/>
            <person name="Barry K."/>
            <person name="LaButti K."/>
            <person name="Viragh M."/>
            <person name="Koriabine M."/>
            <person name="Yan M."/>
            <person name="Riley R."/>
            <person name="Champramary S."/>
            <person name="Plett K.L."/>
            <person name="Tsai I.J."/>
            <person name="Slot J."/>
            <person name="Sipos G."/>
            <person name="Plett J."/>
            <person name="Nagy L.G."/>
            <person name="Grigoriev I.V."/>
        </authorList>
    </citation>
    <scope>NUCLEOTIDE SEQUENCE</scope>
    <source>
        <strain evidence="2">CCBAS 213</strain>
    </source>
</reference>